<evidence type="ECO:0000313" key="3">
    <source>
        <dbReference type="Proteomes" id="UP001476247"/>
    </source>
</evidence>
<accession>A0ABP9XPA5</accession>
<feature type="transmembrane region" description="Helical" evidence="1">
    <location>
        <begin position="142"/>
        <end position="163"/>
    </location>
</feature>
<keyword evidence="3" id="KW-1185">Reference proteome</keyword>
<dbReference type="Proteomes" id="UP001476247">
    <property type="component" value="Unassembled WGS sequence"/>
</dbReference>
<feature type="transmembrane region" description="Helical" evidence="1">
    <location>
        <begin position="45"/>
        <end position="65"/>
    </location>
</feature>
<dbReference type="EMBL" id="BAABUJ010000006">
    <property type="protein sequence ID" value="GAA5796641.1"/>
    <property type="molecule type" value="Genomic_DNA"/>
</dbReference>
<keyword evidence="1" id="KW-0472">Membrane</keyword>
<comment type="caution">
    <text evidence="2">The sequence shown here is derived from an EMBL/GenBank/DDBJ whole genome shotgun (WGS) entry which is preliminary data.</text>
</comment>
<evidence type="ECO:0000256" key="1">
    <source>
        <dbReference type="SAM" id="Phobius"/>
    </source>
</evidence>
<name>A0ABP9XPA5_9FUNG</name>
<protein>
    <submittedName>
        <fullName evidence="2">Uncharacterized protein</fullName>
    </submittedName>
</protein>
<keyword evidence="1" id="KW-1133">Transmembrane helix</keyword>
<proteinExistence type="predicted"/>
<keyword evidence="1" id="KW-0812">Transmembrane</keyword>
<feature type="transmembrane region" description="Helical" evidence="1">
    <location>
        <begin position="77"/>
        <end position="96"/>
    </location>
</feature>
<feature type="transmembrane region" description="Helical" evidence="1">
    <location>
        <begin position="175"/>
        <end position="193"/>
    </location>
</feature>
<feature type="transmembrane region" description="Helical" evidence="1">
    <location>
        <begin position="108"/>
        <end position="130"/>
    </location>
</feature>
<gene>
    <name evidence="2" type="ORF">HPULCUR_002014</name>
</gene>
<reference evidence="2 3" key="1">
    <citation type="submission" date="2024-04" db="EMBL/GenBank/DDBJ databases">
        <title>genome sequences of Mucor flavus KT1a and Helicostylum pulchrum KT1b strains isolation_sourced from the surface of a dry-aged beef.</title>
        <authorList>
            <person name="Toyotome T."/>
            <person name="Hosono M."/>
            <person name="Torimaru M."/>
            <person name="Fukuda K."/>
            <person name="Mikami N."/>
        </authorList>
    </citation>
    <scope>NUCLEOTIDE SEQUENCE [LARGE SCALE GENOMIC DNA]</scope>
    <source>
        <strain evidence="2 3">KT1b</strain>
    </source>
</reference>
<sequence length="249" mass="28230">MVNTLIYESGSRPFGYATIVIYLAVIVDIIYLFRKRTWCRSYTGYTAIAAALVSMLNSIFGVVVIDIPEYALPPFNLFFSLSNVCLFLPALIGFQRMSQQKKSEIGKFLAYGGYGWSIAVASTGATLTMFSTSFRFDDYGYLALYISHLNGGFVILLLVYMFIMIHRLRGFGRRAFITFVFCFTLQEVAYSLLAHVTVPGELMQTFMLTVFTIPRIICMCTATLHGHTWTLEFQDCEEEDDSLMDDESK</sequence>
<evidence type="ECO:0000313" key="2">
    <source>
        <dbReference type="EMBL" id="GAA5796641.1"/>
    </source>
</evidence>
<organism evidence="2 3">
    <name type="scientific">Helicostylum pulchrum</name>
    <dbReference type="NCBI Taxonomy" id="562976"/>
    <lineage>
        <taxon>Eukaryota</taxon>
        <taxon>Fungi</taxon>
        <taxon>Fungi incertae sedis</taxon>
        <taxon>Mucoromycota</taxon>
        <taxon>Mucoromycotina</taxon>
        <taxon>Mucoromycetes</taxon>
        <taxon>Mucorales</taxon>
        <taxon>Mucorineae</taxon>
        <taxon>Mucoraceae</taxon>
        <taxon>Helicostylum</taxon>
    </lineage>
</organism>
<feature type="transmembrane region" description="Helical" evidence="1">
    <location>
        <begin position="14"/>
        <end position="33"/>
    </location>
</feature>